<keyword evidence="2" id="KW-1185">Reference proteome</keyword>
<evidence type="ECO:0000313" key="2">
    <source>
        <dbReference type="Proteomes" id="UP000246410"/>
    </source>
</evidence>
<proteinExistence type="predicted"/>
<protein>
    <submittedName>
        <fullName evidence="1">Uncharacterized protein</fullName>
    </submittedName>
</protein>
<accession>A0A317NH05</accession>
<dbReference type="AlphaFoldDB" id="A0A317NH05"/>
<dbReference type="EMBL" id="QGTL01000006">
    <property type="protein sequence ID" value="PWV74445.1"/>
    <property type="molecule type" value="Genomic_DNA"/>
</dbReference>
<gene>
    <name evidence="1" type="ORF">DFR69_106256</name>
</gene>
<reference evidence="1 2" key="1">
    <citation type="submission" date="2018-05" db="EMBL/GenBank/DDBJ databases">
        <title>Genomic Encyclopedia of Type Strains, Phase IV (KMG-IV): sequencing the most valuable type-strain genomes for metagenomic binning, comparative biology and taxonomic classification.</title>
        <authorList>
            <person name="Goeker M."/>
        </authorList>
    </citation>
    <scope>NUCLEOTIDE SEQUENCE [LARGE SCALE GENOMIC DNA]</scope>
    <source>
        <strain evidence="1 2">DSM 44717</strain>
    </source>
</reference>
<sequence>MHAEFDPTVFLPGSERRLVREYQARTFEWAAAGQRGQVPTPVPKPDPAPFLLIAGASAMKCGRLLRILSPDVAISTWWESQSKYAAALGHHTLLNRFLWVMAVGASGTSGDSAVIDQYFLHAGRWWIAANLADTFSSHDEELSVGLQQTPGREFLSRTSSQNIRFAWVNRMICTEIGRQIETDPAFAEILPDFTVENVSRSLDIADRFGLRTGDGGSGLYPTPVTDSATRFIADNLAVQAGSRSHTKFENLAVSPDINGSPWVEFPSGVAPIALGTVRLEQDRAMLKAIDDRFLRHRNHGAHDLSKGELYERVSQECVRSSLPWLDTRELHRPAVIKLGGKKDPDIDCMISDRRIRVIGEVKAMEVSDAITTSSANFEKHVTKIATQLQVRLGALDAGTPVTDADGREFVGGKDTVGIGIVLHNYCGSLTFPDMLQHIDAEVMSDRTAVAELHSWVIVLSAMASVREFRDYLRYRHRLHRLGVVATDECDIAVGFLNPHRGENVIRFFKARAAGRPEVKKLFYLNGFAVAGDVASEQSKPATPAEWKHILYEAAQPVPM</sequence>
<organism evidence="1 2">
    <name type="scientific">Nocardia neocaledoniensis</name>
    <dbReference type="NCBI Taxonomy" id="236511"/>
    <lineage>
        <taxon>Bacteria</taxon>
        <taxon>Bacillati</taxon>
        <taxon>Actinomycetota</taxon>
        <taxon>Actinomycetes</taxon>
        <taxon>Mycobacteriales</taxon>
        <taxon>Nocardiaceae</taxon>
        <taxon>Nocardia</taxon>
    </lineage>
</organism>
<dbReference type="RefSeq" id="WP_146229330.1">
    <property type="nucleotide sequence ID" value="NZ_QGTL01000006.1"/>
</dbReference>
<evidence type="ECO:0000313" key="1">
    <source>
        <dbReference type="EMBL" id="PWV74445.1"/>
    </source>
</evidence>
<dbReference type="Proteomes" id="UP000246410">
    <property type="component" value="Unassembled WGS sequence"/>
</dbReference>
<name>A0A317NH05_9NOCA</name>
<comment type="caution">
    <text evidence="1">The sequence shown here is derived from an EMBL/GenBank/DDBJ whole genome shotgun (WGS) entry which is preliminary data.</text>
</comment>